<evidence type="ECO:0000256" key="3">
    <source>
        <dbReference type="ARBA" id="ARBA00022741"/>
    </source>
</evidence>
<dbReference type="EMBL" id="LUKF01000007">
    <property type="protein sequence ID" value="KYG67641.1"/>
    <property type="molecule type" value="Genomic_DNA"/>
</dbReference>
<dbReference type="PANTHER" id="PTHR43605:SF10">
    <property type="entry name" value="ACYL-COA SYNTHETASE MEDIUM CHAIN FAMILY MEMBER 3"/>
    <property type="match status" value="1"/>
</dbReference>
<evidence type="ECO:0000256" key="2">
    <source>
        <dbReference type="ARBA" id="ARBA00022598"/>
    </source>
</evidence>
<dbReference type="GO" id="GO:0006637">
    <property type="term" value="P:acyl-CoA metabolic process"/>
    <property type="evidence" value="ECO:0007669"/>
    <property type="project" value="TreeGrafter"/>
</dbReference>
<dbReference type="AlphaFoldDB" id="A0A150WTC6"/>
<dbReference type="PANTHER" id="PTHR43605">
    <property type="entry name" value="ACYL-COENZYME A SYNTHETASE"/>
    <property type="match status" value="1"/>
</dbReference>
<evidence type="ECO:0000313" key="7">
    <source>
        <dbReference type="EMBL" id="KYG67641.1"/>
    </source>
</evidence>
<dbReference type="Pfam" id="PF00501">
    <property type="entry name" value="AMP-binding"/>
    <property type="match status" value="1"/>
</dbReference>
<keyword evidence="4" id="KW-0067">ATP-binding</keyword>
<comment type="caution">
    <text evidence="7">The sequence shown here is derived from an EMBL/GenBank/DDBJ whole genome shotgun (WGS) entry which is preliminary data.</text>
</comment>
<comment type="similarity">
    <text evidence="1">Belongs to the ATP-dependent AMP-binding enzyme family.</text>
</comment>
<evidence type="ECO:0000259" key="6">
    <source>
        <dbReference type="Pfam" id="PF13193"/>
    </source>
</evidence>
<dbReference type="InterPro" id="IPR042099">
    <property type="entry name" value="ANL_N_sf"/>
</dbReference>
<keyword evidence="2" id="KW-0436">Ligase</keyword>
<dbReference type="Proteomes" id="UP000075391">
    <property type="component" value="Unassembled WGS sequence"/>
</dbReference>
<evidence type="ECO:0000259" key="5">
    <source>
        <dbReference type="Pfam" id="PF00501"/>
    </source>
</evidence>
<proteinExistence type="inferred from homology"/>
<dbReference type="Pfam" id="PF13193">
    <property type="entry name" value="AMP-binding_C"/>
    <property type="match status" value="1"/>
</dbReference>
<sequence>MSFRSEFEQARDFLILHRSDYDYAYAHFEWPRLEEFNWALDYFDPMAEGNDKTALWIVSENGEEHKYSFGELSQRSNQVANYLCHHGVQKGDSIFLLIENDVALWELMLGAMKVGAVLVPNNPLLSQQELSDRLNREQIKVIATTKKHVDKFSVKGTSILSLIVDGEAEGWRPFAEYRKESADFEEESRTKVHDPLFRYFTSSNTVKPRIVEHSYGGFPIGHLSTMYWIGLRPGDVHFGVNSTGWAMHDWNNFIAPWNAEATIFIYKQERFNAKTVLDALSEYPITTFCAPPTVWRLLMHEDMASHKVQLREAVSTGEALSAEVISKVYKAWKLFVRDGYGQTETPTIIGIPPEEKGAFGTMGKPLPGFKIALLDDKKNAGDAGEVCISLENHPVGLASGAGGDSGYFHTGDLAYHDDANNYSFSERIDGLFKSSDYRISPYELEHVLREFPAIREAVVIPSPDPIRDCVPKALVALIKGVEPTKDLALDIMNFARTRLSPFKRIRRVEFTEIAMNTHGEIMRAELVTRERDKVHSGEKSPYEFWEEDAKISIPDAWAQELP</sequence>
<dbReference type="GO" id="GO:0006633">
    <property type="term" value="P:fatty acid biosynthetic process"/>
    <property type="evidence" value="ECO:0007669"/>
    <property type="project" value="TreeGrafter"/>
</dbReference>
<organism evidence="7 8">
    <name type="scientific">Bdellovibrio bacteriovorus</name>
    <dbReference type="NCBI Taxonomy" id="959"/>
    <lineage>
        <taxon>Bacteria</taxon>
        <taxon>Pseudomonadati</taxon>
        <taxon>Bdellovibrionota</taxon>
        <taxon>Bdellovibrionia</taxon>
        <taxon>Bdellovibrionales</taxon>
        <taxon>Pseudobdellovibrionaceae</taxon>
        <taxon>Bdellovibrio</taxon>
    </lineage>
</organism>
<feature type="domain" description="AMP-dependent synthetase/ligase" evidence="5">
    <location>
        <begin position="49"/>
        <end position="389"/>
    </location>
</feature>
<dbReference type="InterPro" id="IPR051087">
    <property type="entry name" value="Mitochondrial_ACSM"/>
</dbReference>
<dbReference type="Gene3D" id="3.30.300.30">
    <property type="match status" value="1"/>
</dbReference>
<dbReference type="InterPro" id="IPR025110">
    <property type="entry name" value="AMP-bd_C"/>
</dbReference>
<dbReference type="SUPFAM" id="SSF56801">
    <property type="entry name" value="Acetyl-CoA synthetase-like"/>
    <property type="match status" value="1"/>
</dbReference>
<dbReference type="Gene3D" id="3.40.50.12780">
    <property type="entry name" value="N-terminal domain of ligase-like"/>
    <property type="match status" value="1"/>
</dbReference>
<dbReference type="InterPro" id="IPR000873">
    <property type="entry name" value="AMP-dep_synth/lig_dom"/>
</dbReference>
<dbReference type="OrthoDB" id="9803968at2"/>
<keyword evidence="3" id="KW-0547">Nucleotide-binding</keyword>
<name>A0A150WTC6_BDEBC</name>
<evidence type="ECO:0000256" key="1">
    <source>
        <dbReference type="ARBA" id="ARBA00006432"/>
    </source>
</evidence>
<feature type="domain" description="AMP-binding enzyme C-terminal" evidence="6">
    <location>
        <begin position="443"/>
        <end position="512"/>
    </location>
</feature>
<reference evidence="7 8" key="1">
    <citation type="submission" date="2016-03" db="EMBL/GenBank/DDBJ databases">
        <authorList>
            <person name="Ploux O."/>
        </authorList>
    </citation>
    <scope>NUCLEOTIDE SEQUENCE [LARGE SCALE GENOMIC DNA]</scope>
    <source>
        <strain evidence="7 8">BER2</strain>
    </source>
</reference>
<dbReference type="GO" id="GO:0016405">
    <property type="term" value="F:CoA-ligase activity"/>
    <property type="evidence" value="ECO:0007669"/>
    <property type="project" value="UniProtKB-ARBA"/>
</dbReference>
<protein>
    <submittedName>
        <fullName evidence="7">AMP-dependent synthetase</fullName>
    </submittedName>
</protein>
<evidence type="ECO:0000256" key="4">
    <source>
        <dbReference type="ARBA" id="ARBA00022840"/>
    </source>
</evidence>
<gene>
    <name evidence="7" type="ORF">AZI85_16715</name>
</gene>
<accession>A0A150WTC6</accession>
<dbReference type="GO" id="GO:0015645">
    <property type="term" value="F:fatty acid ligase activity"/>
    <property type="evidence" value="ECO:0007669"/>
    <property type="project" value="TreeGrafter"/>
</dbReference>
<evidence type="ECO:0000313" key="8">
    <source>
        <dbReference type="Proteomes" id="UP000075391"/>
    </source>
</evidence>
<dbReference type="GO" id="GO:0005524">
    <property type="term" value="F:ATP binding"/>
    <property type="evidence" value="ECO:0007669"/>
    <property type="project" value="UniProtKB-KW"/>
</dbReference>
<dbReference type="InterPro" id="IPR045851">
    <property type="entry name" value="AMP-bd_C_sf"/>
</dbReference>
<dbReference type="GO" id="GO:0004321">
    <property type="term" value="F:fatty-acyl-CoA synthase activity"/>
    <property type="evidence" value="ECO:0007669"/>
    <property type="project" value="TreeGrafter"/>
</dbReference>
<dbReference type="RefSeq" id="WP_063243238.1">
    <property type="nucleotide sequence ID" value="NZ_LUKF01000007.1"/>
</dbReference>